<dbReference type="Gene3D" id="1.50.10.10">
    <property type="match status" value="1"/>
</dbReference>
<evidence type="ECO:0000259" key="4">
    <source>
        <dbReference type="Pfam" id="PF05592"/>
    </source>
</evidence>
<dbReference type="EMBL" id="JBHSAW010000003">
    <property type="protein sequence ID" value="MFC4094920.1"/>
    <property type="molecule type" value="Genomic_DNA"/>
</dbReference>
<dbReference type="InterPro" id="IPR013783">
    <property type="entry name" value="Ig-like_fold"/>
</dbReference>
<accession>A0ABV8JKK3</accession>
<feature type="domain" description="Alpha-L-rhamnosidase concanavalin-like" evidence="4">
    <location>
        <begin position="344"/>
        <end position="431"/>
    </location>
</feature>
<dbReference type="EC" id="3.2.1.40" evidence="2"/>
<reference evidence="9" key="1">
    <citation type="journal article" date="2019" name="Int. J. Syst. Evol. Microbiol.">
        <title>The Global Catalogue of Microorganisms (GCM) 10K type strain sequencing project: providing services to taxonomists for standard genome sequencing and annotation.</title>
        <authorList>
            <consortium name="The Broad Institute Genomics Platform"/>
            <consortium name="The Broad Institute Genome Sequencing Center for Infectious Disease"/>
            <person name="Wu L."/>
            <person name="Ma J."/>
        </authorList>
    </citation>
    <scope>NUCLEOTIDE SEQUENCE [LARGE SCALE GENOMIC DNA]</scope>
    <source>
        <strain evidence="9">CECT 7477</strain>
    </source>
</reference>
<evidence type="ECO:0000259" key="6">
    <source>
        <dbReference type="Pfam" id="PF17389"/>
    </source>
</evidence>
<dbReference type="PANTHER" id="PTHR33307">
    <property type="entry name" value="ALPHA-RHAMNOSIDASE (EUROFUNG)"/>
    <property type="match status" value="1"/>
</dbReference>
<dbReference type="PIRSF" id="PIRSF010631">
    <property type="entry name" value="A-rhamnsds"/>
    <property type="match status" value="1"/>
</dbReference>
<dbReference type="Pfam" id="PF08531">
    <property type="entry name" value="Bac_rhamnosid_N"/>
    <property type="match status" value="1"/>
</dbReference>
<evidence type="ECO:0000259" key="7">
    <source>
        <dbReference type="Pfam" id="PF17390"/>
    </source>
</evidence>
<dbReference type="GO" id="GO:0016787">
    <property type="term" value="F:hydrolase activity"/>
    <property type="evidence" value="ECO:0007669"/>
    <property type="project" value="UniProtKB-KW"/>
</dbReference>
<name>A0ABV8JKK3_9FLAO</name>
<dbReference type="PANTHER" id="PTHR33307:SF6">
    <property type="entry name" value="ALPHA-RHAMNOSIDASE (EUROFUNG)-RELATED"/>
    <property type="match status" value="1"/>
</dbReference>
<dbReference type="InterPro" id="IPR035396">
    <property type="entry name" value="Bac_rhamnosid6H"/>
</dbReference>
<protein>
    <recommendedName>
        <fullName evidence="2">alpha-L-rhamnosidase</fullName>
        <ecNumber evidence="2">3.2.1.40</ecNumber>
    </recommendedName>
</protein>
<dbReference type="Pfam" id="PF17390">
    <property type="entry name" value="Bac_rhamnosid_C"/>
    <property type="match status" value="1"/>
</dbReference>
<dbReference type="SUPFAM" id="SSF48208">
    <property type="entry name" value="Six-hairpin glycosidases"/>
    <property type="match status" value="1"/>
</dbReference>
<dbReference type="InterPro" id="IPR008928">
    <property type="entry name" value="6-hairpin_glycosidase_sf"/>
</dbReference>
<feature type="domain" description="Bacterial alpha-L-rhamnosidase N-terminal" evidence="5">
    <location>
        <begin position="151"/>
        <end position="334"/>
    </location>
</feature>
<evidence type="ECO:0000256" key="2">
    <source>
        <dbReference type="ARBA" id="ARBA00012652"/>
    </source>
</evidence>
<dbReference type="Gene3D" id="2.60.40.10">
    <property type="entry name" value="Immunoglobulins"/>
    <property type="match status" value="1"/>
</dbReference>
<evidence type="ECO:0000256" key="3">
    <source>
        <dbReference type="ARBA" id="ARBA00022801"/>
    </source>
</evidence>
<dbReference type="Proteomes" id="UP001595814">
    <property type="component" value="Unassembled WGS sequence"/>
</dbReference>
<keyword evidence="3 8" id="KW-0378">Hydrolase</keyword>
<dbReference type="Pfam" id="PF17389">
    <property type="entry name" value="Bac_rhamnosid6H"/>
    <property type="match status" value="1"/>
</dbReference>
<comment type="catalytic activity">
    <reaction evidence="1">
        <text>Hydrolysis of terminal non-reducing alpha-L-rhamnose residues in alpha-L-rhamnosides.</text>
        <dbReference type="EC" id="3.2.1.40"/>
    </reaction>
</comment>
<sequence length="884" mass="100202">MRNPTVLDAENPRLAWISVDPKYRRGQAQFAYQIRVASSEEKLISPDLWDSGKVISQESIGVKYGGTKLLSRQECWWQVRVWDVDEKASSWSEIGTWRMGLLNENDWQAKWIGAPWQTEEALPKPAGGPNGIPKDFGPPAPFLRKGFHINKPISKAVAYVTGLGYFEFYANGEKIGNDVLVPNQTNYGKRPNLSKSLINVEDDFRKYKVMYLAYDITDNLQIGENIIGSILGNGFYNPAKFWTQGYGSPRFLGQVHITYKDGTEEVIVSDESWKIAQGPILMNMVYYGEIYDARKKIKDWASPKLKDSVWKNVVLRKAPEGELVAHSASTDKVTERIQPVSIEKVSEGKYKVDFGVEISGWVKLKNVRGPAGHKIDIAFNGNLYSGENSYILSGQGRETYTPRFNWFVFSGVEITNWPGELKAENITAEAVNTLIEESATFETSNRLLNDIHKIWRRSQIDNMHGGIVSDCPHRERSAYTGDGQVACSMVMQTYDAKNFYNKWIQDIIEAQNVHTGYVPNAAPWQPGCGGGVAWGAAVSIMPWEFYLHYGDRDLLEMSYGPMTEYIKYMKTWVNEDGVMYSQRKGSNGEVLKWFNLGEWEAPGKLLRDDLVHTFYLWRCLEIAMKTAEVLGKKDDYLKYRGLAQETRNAFYKEFYDPETGTYGDGGGNIFALKMGVPEEQYVTVKNSLINSIKNNEGHLDTGIYGTRYFFEVLAENGLNDLAYDAINKIDEPSYGYWLSLGATTTREAWDNSGSHNHPMFGGGLVWMYRNLAGMKTDPNTPAYRHIVFKPQIIDDLEYVSYTNNTPYGRAGINWENKPSEFEMNITVPIGCKATVYVPLEKKSTVLENDELPDIKNGVVFLRKTDSYAVYSVKSGEYKFSSKTE</sequence>
<dbReference type="Gene3D" id="2.60.120.260">
    <property type="entry name" value="Galactose-binding domain-like"/>
    <property type="match status" value="2"/>
</dbReference>
<dbReference type="InterPro" id="IPR035398">
    <property type="entry name" value="Bac_rhamnosid_C"/>
</dbReference>
<dbReference type="InterPro" id="IPR012341">
    <property type="entry name" value="6hp_glycosidase-like_sf"/>
</dbReference>
<dbReference type="InterPro" id="IPR013737">
    <property type="entry name" value="Bac_rhamnosid_N"/>
</dbReference>
<gene>
    <name evidence="8" type="ORF">ACFOUT_03485</name>
</gene>
<evidence type="ECO:0000256" key="1">
    <source>
        <dbReference type="ARBA" id="ARBA00001445"/>
    </source>
</evidence>
<dbReference type="Pfam" id="PF25788">
    <property type="entry name" value="Ig_Rha78A_N"/>
    <property type="match status" value="1"/>
</dbReference>
<evidence type="ECO:0000259" key="5">
    <source>
        <dbReference type="Pfam" id="PF08531"/>
    </source>
</evidence>
<dbReference type="Pfam" id="PF05592">
    <property type="entry name" value="Bac_rhamnosid"/>
    <property type="match status" value="1"/>
</dbReference>
<proteinExistence type="predicted"/>
<organism evidence="8 9">
    <name type="scientific">Euzebyella saccharophila</name>
    <dbReference type="NCBI Taxonomy" id="679664"/>
    <lineage>
        <taxon>Bacteria</taxon>
        <taxon>Pseudomonadati</taxon>
        <taxon>Bacteroidota</taxon>
        <taxon>Flavobacteriia</taxon>
        <taxon>Flavobacteriales</taxon>
        <taxon>Flavobacteriaceae</taxon>
        <taxon>Euzebyella</taxon>
    </lineage>
</organism>
<dbReference type="InterPro" id="IPR008902">
    <property type="entry name" value="Rhamnosid_concanavalin"/>
</dbReference>
<dbReference type="Gene3D" id="2.60.420.10">
    <property type="entry name" value="Maltose phosphorylase, domain 3"/>
    <property type="match status" value="1"/>
</dbReference>
<keyword evidence="9" id="KW-1185">Reference proteome</keyword>
<feature type="domain" description="Alpha-L-rhamnosidase C-terminal" evidence="7">
    <location>
        <begin position="778"/>
        <end position="847"/>
    </location>
</feature>
<dbReference type="InterPro" id="IPR016007">
    <property type="entry name" value="Alpha_rhamnosid"/>
</dbReference>
<evidence type="ECO:0000313" key="8">
    <source>
        <dbReference type="EMBL" id="MFC4094920.1"/>
    </source>
</evidence>
<comment type="caution">
    <text evidence="8">The sequence shown here is derived from an EMBL/GenBank/DDBJ whole genome shotgun (WGS) entry which is preliminary data.</text>
</comment>
<evidence type="ECO:0000313" key="9">
    <source>
        <dbReference type="Proteomes" id="UP001595814"/>
    </source>
</evidence>
<feature type="domain" description="Alpha-L-rhamnosidase six-hairpin glycosidase" evidence="6">
    <location>
        <begin position="437"/>
        <end position="771"/>
    </location>
</feature>
<dbReference type="RefSeq" id="WP_225621206.1">
    <property type="nucleotide sequence ID" value="NZ_JACYFJ010000003.1"/>
</dbReference>